<evidence type="ECO:0000256" key="2">
    <source>
        <dbReference type="ARBA" id="ARBA00022729"/>
    </source>
</evidence>
<dbReference type="SUPFAM" id="SSF52058">
    <property type="entry name" value="L domain-like"/>
    <property type="match status" value="1"/>
</dbReference>
<reference evidence="6" key="1">
    <citation type="submission" date="2016-06" db="UniProtKB">
        <authorList>
            <consortium name="WormBaseParasite"/>
        </authorList>
    </citation>
    <scope>IDENTIFICATION</scope>
</reference>
<dbReference type="InterPro" id="IPR032675">
    <property type="entry name" value="LRR_dom_sf"/>
</dbReference>
<keyword evidence="3" id="KW-0677">Repeat</keyword>
<evidence type="ECO:0000259" key="4">
    <source>
        <dbReference type="SMART" id="SM00013"/>
    </source>
</evidence>
<evidence type="ECO:0000259" key="5">
    <source>
        <dbReference type="SMART" id="SM00082"/>
    </source>
</evidence>
<dbReference type="Gene3D" id="3.80.10.10">
    <property type="entry name" value="Ribonuclease Inhibitor"/>
    <property type="match status" value="1"/>
</dbReference>
<dbReference type="InterPro" id="IPR003591">
    <property type="entry name" value="Leu-rich_rpt_typical-subtyp"/>
</dbReference>
<dbReference type="PANTHER" id="PTHR24369:SF210">
    <property type="entry name" value="CHAOPTIN-RELATED"/>
    <property type="match status" value="1"/>
</dbReference>
<feature type="domain" description="LRRNT" evidence="4">
    <location>
        <begin position="21"/>
        <end position="53"/>
    </location>
</feature>
<evidence type="ECO:0000256" key="3">
    <source>
        <dbReference type="ARBA" id="ARBA00022737"/>
    </source>
</evidence>
<organism evidence="6">
    <name type="scientific">Soboliphyme baturini</name>
    <dbReference type="NCBI Taxonomy" id="241478"/>
    <lineage>
        <taxon>Eukaryota</taxon>
        <taxon>Metazoa</taxon>
        <taxon>Ecdysozoa</taxon>
        <taxon>Nematoda</taxon>
        <taxon>Enoplea</taxon>
        <taxon>Dorylaimia</taxon>
        <taxon>Dioctophymatida</taxon>
        <taxon>Dioctophymatoidea</taxon>
        <taxon>Soboliphymatidae</taxon>
        <taxon>Soboliphyme</taxon>
    </lineage>
</organism>
<dbReference type="Pfam" id="PF00560">
    <property type="entry name" value="LRR_1"/>
    <property type="match status" value="1"/>
</dbReference>
<protein>
    <submittedName>
        <fullName evidence="6">LRRCT domain-containing protein</fullName>
    </submittedName>
</protein>
<dbReference type="SMART" id="SM00369">
    <property type="entry name" value="LRR_TYP"/>
    <property type="match status" value="3"/>
</dbReference>
<dbReference type="InterPro" id="IPR001611">
    <property type="entry name" value="Leu-rich_rpt"/>
</dbReference>
<feature type="domain" description="LRRCT" evidence="5">
    <location>
        <begin position="156"/>
        <end position="205"/>
    </location>
</feature>
<dbReference type="FunFam" id="3.80.10.10:FF:000082">
    <property type="entry name" value="Leucine-rich repeat-containing 24"/>
    <property type="match status" value="1"/>
</dbReference>
<dbReference type="PANTHER" id="PTHR24369">
    <property type="entry name" value="ANTIGEN BSP, PUTATIVE-RELATED"/>
    <property type="match status" value="1"/>
</dbReference>
<dbReference type="InterPro" id="IPR000483">
    <property type="entry name" value="Cys-rich_flank_reg_C"/>
</dbReference>
<evidence type="ECO:0000256" key="1">
    <source>
        <dbReference type="ARBA" id="ARBA00022614"/>
    </source>
</evidence>
<dbReference type="WBParaSite" id="SBAD_0001073401-mRNA-1">
    <property type="protein sequence ID" value="SBAD_0001073401-mRNA-1"/>
    <property type="gene ID" value="SBAD_0001073401"/>
</dbReference>
<dbReference type="Pfam" id="PF01463">
    <property type="entry name" value="LRRCT"/>
    <property type="match status" value="1"/>
</dbReference>
<dbReference type="SMART" id="SM00013">
    <property type="entry name" value="LRRNT"/>
    <property type="match status" value="1"/>
</dbReference>
<keyword evidence="1" id="KW-0433">Leucine-rich repeat</keyword>
<dbReference type="InterPro" id="IPR000372">
    <property type="entry name" value="LRRNT"/>
</dbReference>
<keyword evidence="2" id="KW-0732">Signal</keyword>
<dbReference type="Pfam" id="PF13855">
    <property type="entry name" value="LRR_8"/>
    <property type="match status" value="1"/>
</dbReference>
<name>A0A183J3C1_9BILA</name>
<proteinExistence type="predicted"/>
<accession>A0A183J3C1</accession>
<sequence length="216" mass="24357">LSSGSEKFVTSFAGQCIIDHECPLDCICDGTTVDCSNRGLSQIPTQLPMFTTTLYLNDNKIVEIKNMGLFEKLLNLKSLNLNNNYITRIESEAFHGAENMKELKLRNNLLTEINEKMLHGLSHLENLSLSNNEIKCIMDGTFDHLKYLKQLELDGNAFVCNCHLDWLGKFLRKRPGVSNNTLCSEPEHLRGMPVGELEMDQFTCLSKNLLVSTLVS</sequence>
<evidence type="ECO:0000313" key="6">
    <source>
        <dbReference type="WBParaSite" id="SBAD_0001073401-mRNA-1"/>
    </source>
</evidence>
<dbReference type="Pfam" id="PF01462">
    <property type="entry name" value="LRRNT"/>
    <property type="match status" value="1"/>
</dbReference>
<dbReference type="GO" id="GO:0005886">
    <property type="term" value="C:plasma membrane"/>
    <property type="evidence" value="ECO:0007669"/>
    <property type="project" value="TreeGrafter"/>
</dbReference>
<dbReference type="AlphaFoldDB" id="A0A183J3C1"/>
<dbReference type="PROSITE" id="PS51450">
    <property type="entry name" value="LRR"/>
    <property type="match status" value="2"/>
</dbReference>
<dbReference type="SMART" id="SM00082">
    <property type="entry name" value="LRRCT"/>
    <property type="match status" value="1"/>
</dbReference>
<dbReference type="InterPro" id="IPR050541">
    <property type="entry name" value="LRR_TM_domain-containing"/>
</dbReference>